<feature type="region of interest" description="Disordered" evidence="1">
    <location>
        <begin position="244"/>
        <end position="290"/>
    </location>
</feature>
<dbReference type="Proteomes" id="UP001610861">
    <property type="component" value="Unassembled WGS sequence"/>
</dbReference>
<keyword evidence="3" id="KW-1185">Reference proteome</keyword>
<dbReference type="Gene3D" id="1.20.5.340">
    <property type="match status" value="1"/>
</dbReference>
<proteinExistence type="predicted"/>
<protein>
    <submittedName>
        <fullName evidence="2">Transposase</fullName>
    </submittedName>
</protein>
<accession>A0ABW7QBF0</accession>
<feature type="compositionally biased region" description="Basic and acidic residues" evidence="1">
    <location>
        <begin position="252"/>
        <end position="274"/>
    </location>
</feature>
<evidence type="ECO:0000313" key="3">
    <source>
        <dbReference type="Proteomes" id="UP001610861"/>
    </source>
</evidence>
<feature type="compositionally biased region" description="Basic and acidic residues" evidence="1">
    <location>
        <begin position="180"/>
        <end position="211"/>
    </location>
</feature>
<dbReference type="RefSeq" id="WP_397557662.1">
    <property type="nucleotide sequence ID" value="NZ_JBIQWL010000008.1"/>
</dbReference>
<dbReference type="EMBL" id="JBIQWL010000008">
    <property type="protein sequence ID" value="MFH8252230.1"/>
    <property type="molecule type" value="Genomic_DNA"/>
</dbReference>
<organism evidence="2 3">
    <name type="scientific">Microbacterium alkaliflavum</name>
    <dbReference type="NCBI Taxonomy" id="3248839"/>
    <lineage>
        <taxon>Bacteria</taxon>
        <taxon>Bacillati</taxon>
        <taxon>Actinomycetota</taxon>
        <taxon>Actinomycetes</taxon>
        <taxon>Micrococcales</taxon>
        <taxon>Microbacteriaceae</taxon>
        <taxon>Microbacterium</taxon>
    </lineage>
</organism>
<name>A0ABW7QBF0_9MICO</name>
<reference evidence="2 3" key="1">
    <citation type="submission" date="2024-09" db="EMBL/GenBank/DDBJ databases">
        <authorList>
            <person name="Pan X."/>
        </authorList>
    </citation>
    <scope>NUCLEOTIDE SEQUENCE [LARGE SCALE GENOMIC DNA]</scope>
    <source>
        <strain evidence="2 3">B2969</strain>
    </source>
</reference>
<evidence type="ECO:0000256" key="1">
    <source>
        <dbReference type="SAM" id="MobiDB-lite"/>
    </source>
</evidence>
<comment type="caution">
    <text evidence="2">The sequence shown here is derived from an EMBL/GenBank/DDBJ whole genome shotgun (WGS) entry which is preliminary data.</text>
</comment>
<sequence>MPPPRDEDELDAIAVELYALPPAEFTAARNARAAASDRLLGARVKKLPKPAVAAWAVSLLAREGQLAEALELAAALHEAQDDLDAAELSRLSGQRRALVAALSKQAVALAGERSVTVGAAAREDVEKTINAAVMDTAAAAAVLTGRLVRPLEAAGFDPVDLTDALGGSAPDGTAAPPPPSRDDLAERRARKEAEKAVRDTEREESEAARDLTRAEARLDKARERADLINERLDQLRAELARVESDAAGVETEVDRLDEERREAASRSRTAEKKATAARAALQERTSPITT</sequence>
<evidence type="ECO:0000313" key="2">
    <source>
        <dbReference type="EMBL" id="MFH8252230.1"/>
    </source>
</evidence>
<gene>
    <name evidence="2" type="ORF">ACH3VR_17825</name>
</gene>
<feature type="region of interest" description="Disordered" evidence="1">
    <location>
        <begin position="162"/>
        <end position="211"/>
    </location>
</feature>
<dbReference type="SUPFAM" id="SSF57997">
    <property type="entry name" value="Tropomyosin"/>
    <property type="match status" value="1"/>
</dbReference>